<evidence type="ECO:0000256" key="5">
    <source>
        <dbReference type="ARBA" id="ARBA00022723"/>
    </source>
</evidence>
<keyword evidence="11" id="KW-0732">Signal</keyword>
<dbReference type="eggNOG" id="KOG2849">
    <property type="taxonomic scope" value="Eukaryota"/>
</dbReference>
<keyword evidence="9 11" id="KW-0464">Manganese</keyword>
<dbReference type="GO" id="GO:0004521">
    <property type="term" value="F:RNA endonuclease activity"/>
    <property type="evidence" value="ECO:0000318"/>
    <property type="project" value="GO_Central"/>
</dbReference>
<evidence type="ECO:0000256" key="4">
    <source>
        <dbReference type="ARBA" id="ARBA00022722"/>
    </source>
</evidence>
<reference evidence="13 14" key="1">
    <citation type="journal article" date="2011" name="Science">
        <title>The ecoresponsive genome of Daphnia pulex.</title>
        <authorList>
            <person name="Colbourne J.K."/>
            <person name="Pfrender M.E."/>
            <person name="Gilbert D."/>
            <person name="Thomas W.K."/>
            <person name="Tucker A."/>
            <person name="Oakley T.H."/>
            <person name="Tokishita S."/>
            <person name="Aerts A."/>
            <person name="Arnold G.J."/>
            <person name="Basu M.K."/>
            <person name="Bauer D.J."/>
            <person name="Caceres C.E."/>
            <person name="Carmel L."/>
            <person name="Casola C."/>
            <person name="Choi J.H."/>
            <person name="Detter J.C."/>
            <person name="Dong Q."/>
            <person name="Dusheyko S."/>
            <person name="Eads B.D."/>
            <person name="Frohlich T."/>
            <person name="Geiler-Samerotte K.A."/>
            <person name="Gerlach D."/>
            <person name="Hatcher P."/>
            <person name="Jogdeo S."/>
            <person name="Krijgsveld J."/>
            <person name="Kriventseva E.V."/>
            <person name="Kultz D."/>
            <person name="Laforsch C."/>
            <person name="Lindquist E."/>
            <person name="Lopez J."/>
            <person name="Manak J.R."/>
            <person name="Muller J."/>
            <person name="Pangilinan J."/>
            <person name="Patwardhan R.P."/>
            <person name="Pitluck S."/>
            <person name="Pritham E.J."/>
            <person name="Rechtsteiner A."/>
            <person name="Rho M."/>
            <person name="Rogozin I.B."/>
            <person name="Sakarya O."/>
            <person name="Salamov A."/>
            <person name="Schaack S."/>
            <person name="Shapiro H."/>
            <person name="Shiga Y."/>
            <person name="Skalitzky C."/>
            <person name="Smith Z."/>
            <person name="Souvorov A."/>
            <person name="Sung W."/>
            <person name="Tang Z."/>
            <person name="Tsuchiya D."/>
            <person name="Tu H."/>
            <person name="Vos H."/>
            <person name="Wang M."/>
            <person name="Wolf Y.I."/>
            <person name="Yamagata H."/>
            <person name="Yamada T."/>
            <person name="Ye Y."/>
            <person name="Shaw J.R."/>
            <person name="Andrews J."/>
            <person name="Crease T.J."/>
            <person name="Tang H."/>
            <person name="Lucas S.M."/>
            <person name="Robertson H.M."/>
            <person name="Bork P."/>
            <person name="Koonin E.V."/>
            <person name="Zdobnov E.M."/>
            <person name="Grigoriev I.V."/>
            <person name="Lynch M."/>
            <person name="Boore J.L."/>
        </authorList>
    </citation>
    <scope>NUCLEOTIDE SEQUENCE [LARGE SCALE GENOMIC DNA]</scope>
</reference>
<dbReference type="PANTHER" id="PTHR12439">
    <property type="entry name" value="PLACENTAL PROTEIN 11-RELATED"/>
    <property type="match status" value="1"/>
</dbReference>
<dbReference type="PhylomeDB" id="E9GW08"/>
<evidence type="ECO:0000256" key="2">
    <source>
        <dbReference type="ARBA" id="ARBA00010168"/>
    </source>
</evidence>
<feature type="chain" id="PRO_5026370906" evidence="11">
    <location>
        <begin position="22"/>
        <end position="298"/>
    </location>
</feature>
<evidence type="ECO:0000313" key="14">
    <source>
        <dbReference type="Proteomes" id="UP000000305"/>
    </source>
</evidence>
<evidence type="ECO:0000256" key="3">
    <source>
        <dbReference type="ARBA" id="ARBA00011245"/>
    </source>
</evidence>
<evidence type="ECO:0000256" key="11">
    <source>
        <dbReference type="RuleBase" id="RU367085"/>
    </source>
</evidence>
<dbReference type="Pfam" id="PF09412">
    <property type="entry name" value="XendoU"/>
    <property type="match status" value="1"/>
</dbReference>
<name>E9GW08_DAPPU</name>
<evidence type="ECO:0000256" key="1">
    <source>
        <dbReference type="ARBA" id="ARBA00001936"/>
    </source>
</evidence>
<protein>
    <submittedName>
        <fullName evidence="13">Endoribonuclease-like protein</fullName>
    </submittedName>
</protein>
<sequence>MNAIFIFSILIACDTIGISVGQRSNGVTDDALLEISSRLYGMDVNGAYDQLELNLQTKTSSGSRVDKAPLPLFKNGIPKDVFARPTYAKLLALFDNYLASVNETEQVTPQERAEETAFFDALFGTAVIKATHQFLVSKGLAQPNVELFKEQMKNIWFGLYQRAPGKQGSSGFEHVFLGEFKNGISGLHSWVRFVTEEAKGDLNYLGYTRVLSLGKGPVGLIELPMKYQGVFKPHSTLMIGSSPELEIALYSICFMARPDSLCPIKGQVANGRSTQYSIQTFVSKFHGRQFVGSAFPTF</sequence>
<keyword evidence="4 11" id="KW-0540">Nuclease</keyword>
<dbReference type="InterPro" id="IPR018998">
    <property type="entry name" value="EndoU_C"/>
</dbReference>
<keyword evidence="7 11" id="KW-0378">Hydrolase</keyword>
<evidence type="ECO:0000256" key="7">
    <source>
        <dbReference type="ARBA" id="ARBA00022801"/>
    </source>
</evidence>
<dbReference type="InterPro" id="IPR037227">
    <property type="entry name" value="EndoU-like"/>
</dbReference>
<keyword evidence="5 11" id="KW-0479">Metal-binding</keyword>
<evidence type="ECO:0000256" key="9">
    <source>
        <dbReference type="ARBA" id="ARBA00023211"/>
    </source>
</evidence>
<keyword evidence="8 11" id="KW-0694">RNA-binding</keyword>
<proteinExistence type="inferred from homology"/>
<dbReference type="HOGENOM" id="CLU_048034_0_0_1"/>
<evidence type="ECO:0000259" key="12">
    <source>
        <dbReference type="PROSITE" id="PS51959"/>
    </source>
</evidence>
<feature type="domain" description="EndoU" evidence="12">
    <location>
        <begin position="28"/>
        <end position="298"/>
    </location>
</feature>
<dbReference type="GO" id="GO:0046872">
    <property type="term" value="F:metal ion binding"/>
    <property type="evidence" value="ECO:0007669"/>
    <property type="project" value="UniProtKB-UniRule"/>
</dbReference>
<dbReference type="SUPFAM" id="SSF142877">
    <property type="entry name" value="EndoU-like"/>
    <property type="match status" value="1"/>
</dbReference>
<dbReference type="InParanoid" id="E9GW08"/>
<keyword evidence="14" id="KW-1185">Reference proteome</keyword>
<dbReference type="OMA" id="PGRACHL"/>
<dbReference type="PROSITE" id="PS51959">
    <property type="entry name" value="ENDOU"/>
    <property type="match status" value="1"/>
</dbReference>
<dbReference type="OrthoDB" id="430326at2759"/>
<dbReference type="InterPro" id="IPR039787">
    <property type="entry name" value="ENDOU"/>
</dbReference>
<dbReference type="KEGG" id="dpx:DAPPUDRAFT_347699"/>
<keyword evidence="10" id="KW-0456">Lyase</keyword>
<evidence type="ECO:0000313" key="13">
    <source>
        <dbReference type="EMBL" id="EFX76267.1"/>
    </source>
</evidence>
<accession>E9GW08</accession>
<gene>
    <name evidence="13" type="primary">ERND</name>
    <name evidence="13" type="ORF">DAPPUDRAFT_347699</name>
</gene>
<comment type="subunit">
    <text evidence="3 11">Monomer.</text>
</comment>
<evidence type="ECO:0000256" key="6">
    <source>
        <dbReference type="ARBA" id="ARBA00022759"/>
    </source>
</evidence>
<evidence type="ECO:0000256" key="10">
    <source>
        <dbReference type="ARBA" id="ARBA00023239"/>
    </source>
</evidence>
<keyword evidence="6 11" id="KW-0255">Endonuclease</keyword>
<organism evidence="13 14">
    <name type="scientific">Daphnia pulex</name>
    <name type="common">Water flea</name>
    <dbReference type="NCBI Taxonomy" id="6669"/>
    <lineage>
        <taxon>Eukaryota</taxon>
        <taxon>Metazoa</taxon>
        <taxon>Ecdysozoa</taxon>
        <taxon>Arthropoda</taxon>
        <taxon>Crustacea</taxon>
        <taxon>Branchiopoda</taxon>
        <taxon>Diplostraca</taxon>
        <taxon>Cladocera</taxon>
        <taxon>Anomopoda</taxon>
        <taxon>Daphniidae</taxon>
        <taxon>Daphnia</taxon>
    </lineage>
</organism>
<dbReference type="Proteomes" id="UP000000305">
    <property type="component" value="Unassembled WGS sequence"/>
</dbReference>
<comment type="similarity">
    <text evidence="2 11">Belongs to the ENDOU family.</text>
</comment>
<dbReference type="GO" id="GO:0016829">
    <property type="term" value="F:lyase activity"/>
    <property type="evidence" value="ECO:0007669"/>
    <property type="project" value="UniProtKB-KW"/>
</dbReference>
<dbReference type="PANTHER" id="PTHR12439:SF42">
    <property type="entry name" value="ENDORIBONUCLEASE-RELATED"/>
    <property type="match status" value="1"/>
</dbReference>
<dbReference type="CDD" id="cd21159">
    <property type="entry name" value="XendoU"/>
    <property type="match status" value="1"/>
</dbReference>
<dbReference type="GO" id="GO:0016787">
    <property type="term" value="F:hydrolase activity"/>
    <property type="evidence" value="ECO:0007669"/>
    <property type="project" value="UniProtKB-KW"/>
</dbReference>
<dbReference type="GO" id="GO:0003723">
    <property type="term" value="F:RNA binding"/>
    <property type="evidence" value="ECO:0007669"/>
    <property type="project" value="UniProtKB-UniRule"/>
</dbReference>
<dbReference type="EMBL" id="GL732569">
    <property type="protein sequence ID" value="EFX76267.1"/>
    <property type="molecule type" value="Genomic_DNA"/>
</dbReference>
<feature type="signal peptide" evidence="11">
    <location>
        <begin position="1"/>
        <end position="21"/>
    </location>
</feature>
<comment type="cofactor">
    <cofactor evidence="1 11">
        <name>Mn(2+)</name>
        <dbReference type="ChEBI" id="CHEBI:29035"/>
    </cofactor>
</comment>
<evidence type="ECO:0000256" key="8">
    <source>
        <dbReference type="ARBA" id="ARBA00022884"/>
    </source>
</evidence>
<dbReference type="AlphaFoldDB" id="E9GW08"/>